<dbReference type="PANTHER" id="PTHR32243">
    <property type="entry name" value="MALTOSE TRANSPORT SYSTEM PERMEASE-RELATED"/>
    <property type="match status" value="1"/>
</dbReference>
<feature type="transmembrane region" description="Helical" evidence="7">
    <location>
        <begin position="225"/>
        <end position="258"/>
    </location>
</feature>
<dbReference type="Pfam" id="PF00528">
    <property type="entry name" value="BPD_transp_1"/>
    <property type="match status" value="1"/>
</dbReference>
<dbReference type="PANTHER" id="PTHR32243:SF18">
    <property type="entry name" value="INNER MEMBRANE ABC TRANSPORTER PERMEASE PROTEIN YCJP"/>
    <property type="match status" value="1"/>
</dbReference>
<keyword evidence="4 7" id="KW-0812">Transmembrane</keyword>
<reference evidence="9 10" key="1">
    <citation type="submission" date="2020-08" db="EMBL/GenBank/DDBJ databases">
        <title>Sequencing the genomes of 1000 actinobacteria strains.</title>
        <authorList>
            <person name="Klenk H.-P."/>
        </authorList>
    </citation>
    <scope>NUCLEOTIDE SEQUENCE [LARGE SCALE GENOMIC DNA]</scope>
    <source>
        <strain evidence="9 10">DSM 43851</strain>
    </source>
</reference>
<keyword evidence="2 7" id="KW-0813">Transport</keyword>
<feature type="transmembrane region" description="Helical" evidence="7">
    <location>
        <begin position="72"/>
        <end position="91"/>
    </location>
</feature>
<dbReference type="GO" id="GO:0055085">
    <property type="term" value="P:transmembrane transport"/>
    <property type="evidence" value="ECO:0007669"/>
    <property type="project" value="InterPro"/>
</dbReference>
<comment type="caution">
    <text evidence="9">The sequence shown here is derived from an EMBL/GenBank/DDBJ whole genome shotgun (WGS) entry which is preliminary data.</text>
</comment>
<evidence type="ECO:0000256" key="5">
    <source>
        <dbReference type="ARBA" id="ARBA00022989"/>
    </source>
</evidence>
<dbReference type="PROSITE" id="PS50928">
    <property type="entry name" value="ABC_TM1"/>
    <property type="match status" value="1"/>
</dbReference>
<name>A0A7W9KGI2_9PSEU</name>
<feature type="transmembrane region" description="Helical" evidence="7">
    <location>
        <begin position="133"/>
        <end position="155"/>
    </location>
</feature>
<dbReference type="GO" id="GO:0005886">
    <property type="term" value="C:plasma membrane"/>
    <property type="evidence" value="ECO:0007669"/>
    <property type="project" value="UniProtKB-SubCell"/>
</dbReference>
<accession>A0A7W9KGI2</accession>
<feature type="transmembrane region" description="Helical" evidence="7">
    <location>
        <begin position="103"/>
        <end position="127"/>
    </location>
</feature>
<evidence type="ECO:0000256" key="2">
    <source>
        <dbReference type="ARBA" id="ARBA00022448"/>
    </source>
</evidence>
<evidence type="ECO:0000256" key="1">
    <source>
        <dbReference type="ARBA" id="ARBA00004651"/>
    </source>
</evidence>
<dbReference type="Proteomes" id="UP000585638">
    <property type="component" value="Unassembled WGS sequence"/>
</dbReference>
<feature type="domain" description="ABC transmembrane type-1" evidence="8">
    <location>
        <begin position="68"/>
        <end position="259"/>
    </location>
</feature>
<evidence type="ECO:0000259" key="8">
    <source>
        <dbReference type="PROSITE" id="PS50928"/>
    </source>
</evidence>
<comment type="subcellular location">
    <subcellularLocation>
        <location evidence="1 7">Cell membrane</location>
        <topology evidence="1 7">Multi-pass membrane protein</topology>
    </subcellularLocation>
</comment>
<dbReference type="InterPro" id="IPR050901">
    <property type="entry name" value="BP-dep_ABC_trans_perm"/>
</dbReference>
<dbReference type="EMBL" id="JACHIR010000001">
    <property type="protein sequence ID" value="MBB5892184.1"/>
    <property type="molecule type" value="Genomic_DNA"/>
</dbReference>
<evidence type="ECO:0000256" key="4">
    <source>
        <dbReference type="ARBA" id="ARBA00022692"/>
    </source>
</evidence>
<comment type="similarity">
    <text evidence="7">Belongs to the binding-protein-dependent transport system permease family.</text>
</comment>
<proteinExistence type="inferred from homology"/>
<dbReference type="AlphaFoldDB" id="A0A7W9KGI2"/>
<protein>
    <submittedName>
        <fullName evidence="9">N,N'-diacetylchitobiose transport system permease protein</fullName>
    </submittedName>
</protein>
<dbReference type="InterPro" id="IPR035906">
    <property type="entry name" value="MetI-like_sf"/>
</dbReference>
<dbReference type="SUPFAM" id="SSF161098">
    <property type="entry name" value="MetI-like"/>
    <property type="match status" value="1"/>
</dbReference>
<evidence type="ECO:0000313" key="10">
    <source>
        <dbReference type="Proteomes" id="UP000585638"/>
    </source>
</evidence>
<keyword evidence="10" id="KW-1185">Reference proteome</keyword>
<dbReference type="RefSeq" id="WP_184862763.1">
    <property type="nucleotide sequence ID" value="NZ_BAAAWY010000055.1"/>
</dbReference>
<dbReference type="CDD" id="cd06261">
    <property type="entry name" value="TM_PBP2"/>
    <property type="match status" value="1"/>
</dbReference>
<dbReference type="Gene3D" id="1.10.3720.10">
    <property type="entry name" value="MetI-like"/>
    <property type="match status" value="1"/>
</dbReference>
<keyword evidence="3" id="KW-1003">Cell membrane</keyword>
<dbReference type="InterPro" id="IPR000515">
    <property type="entry name" value="MetI-like"/>
</dbReference>
<evidence type="ECO:0000256" key="7">
    <source>
        <dbReference type="RuleBase" id="RU363032"/>
    </source>
</evidence>
<keyword evidence="6 7" id="KW-0472">Membrane</keyword>
<evidence type="ECO:0000256" key="6">
    <source>
        <dbReference type="ARBA" id="ARBA00023136"/>
    </source>
</evidence>
<feature type="transmembrane region" description="Helical" evidence="7">
    <location>
        <begin position="186"/>
        <end position="205"/>
    </location>
</feature>
<evidence type="ECO:0000256" key="3">
    <source>
        <dbReference type="ARBA" id="ARBA00022475"/>
    </source>
</evidence>
<sequence>MGRTKKRLASVVGLLVAAVFAFPIYWMVTTALKPANQLLSDDYDLVPLGVTFQHFIDGVSKKGFLNSLENSLIVALVAVAFALVAGLLAAVPLARLKFRGRKGFLLLVLVAQMAPFEALLIPMFLMIRSFDLLNVLPGLILVYFAAALPFTAWTLRGFVKGIPVDLEEAAMVDGCGRWAAFRRVTLPLLGPGLVATSVFSFVTAWNEFLYALTFLQDTSNVTLPVWLSSFVSVFGVDWGGAMAASTVFTVPVLIFFLVVQRNLVSGVTAGAVKG</sequence>
<organism evidence="9 10">
    <name type="scientific">Kutzneria kofuensis</name>
    <dbReference type="NCBI Taxonomy" id="103725"/>
    <lineage>
        <taxon>Bacteria</taxon>
        <taxon>Bacillati</taxon>
        <taxon>Actinomycetota</taxon>
        <taxon>Actinomycetes</taxon>
        <taxon>Pseudonocardiales</taxon>
        <taxon>Pseudonocardiaceae</taxon>
        <taxon>Kutzneria</taxon>
    </lineage>
</organism>
<gene>
    <name evidence="9" type="ORF">BJ998_003380</name>
</gene>
<evidence type="ECO:0000313" key="9">
    <source>
        <dbReference type="EMBL" id="MBB5892184.1"/>
    </source>
</evidence>
<keyword evidence="5 7" id="KW-1133">Transmembrane helix</keyword>